<protein>
    <submittedName>
        <fullName evidence="2">DUF190 domain-containing protein</fullName>
    </submittedName>
</protein>
<sequence>MLLRLRTYDNRHHAGRPIHQWLLEQGRELGFSGGLAFRAMAGFGRDGRMHEQRFFELAGEEPVVVELIGDAAQVERILRRIDDAGLALPWWQVPVEHGVGLPA</sequence>
<evidence type="ECO:0000313" key="2">
    <source>
        <dbReference type="EMBL" id="MBB1059288.1"/>
    </source>
</evidence>
<dbReference type="PANTHER" id="PTHR35983">
    <property type="entry name" value="UPF0166 PROTEIN TM_0021"/>
    <property type="match status" value="1"/>
</dbReference>
<dbReference type="PANTHER" id="PTHR35983:SF1">
    <property type="entry name" value="UPF0166 PROTEIN TM_0021"/>
    <property type="match status" value="1"/>
</dbReference>
<name>A0A7W3TJ78_9GAMM</name>
<dbReference type="Gene3D" id="3.30.70.120">
    <property type="match status" value="1"/>
</dbReference>
<dbReference type="InterPro" id="IPR011322">
    <property type="entry name" value="N-reg_PII-like_a/b"/>
</dbReference>
<accession>A0A7W3TJ78</accession>
<organism evidence="2 3">
    <name type="scientific">Marilutibacter spongiae</name>
    <dbReference type="NCBI Taxonomy" id="2025720"/>
    <lineage>
        <taxon>Bacteria</taxon>
        <taxon>Pseudomonadati</taxon>
        <taxon>Pseudomonadota</taxon>
        <taxon>Gammaproteobacteria</taxon>
        <taxon>Lysobacterales</taxon>
        <taxon>Lysobacteraceae</taxon>
        <taxon>Marilutibacter</taxon>
    </lineage>
</organism>
<dbReference type="Pfam" id="PF02641">
    <property type="entry name" value="DUF190"/>
    <property type="match status" value="1"/>
</dbReference>
<evidence type="ECO:0000313" key="3">
    <source>
        <dbReference type="Proteomes" id="UP000523196"/>
    </source>
</evidence>
<dbReference type="InterPro" id="IPR015867">
    <property type="entry name" value="N-reg_PII/ATP_PRibTrfase_C"/>
</dbReference>
<proteinExistence type="inferred from homology"/>
<dbReference type="EMBL" id="JACHTF010000002">
    <property type="protein sequence ID" value="MBB1059288.1"/>
    <property type="molecule type" value="Genomic_DNA"/>
</dbReference>
<dbReference type="Proteomes" id="UP000523196">
    <property type="component" value="Unassembled WGS sequence"/>
</dbReference>
<dbReference type="InterPro" id="IPR003793">
    <property type="entry name" value="UPF0166"/>
</dbReference>
<dbReference type="AlphaFoldDB" id="A0A7W3TJ78"/>
<evidence type="ECO:0000256" key="1">
    <source>
        <dbReference type="ARBA" id="ARBA00010554"/>
    </source>
</evidence>
<comment type="similarity">
    <text evidence="1">Belongs to the UPF0166 family.</text>
</comment>
<comment type="caution">
    <text evidence="2">The sequence shown here is derived from an EMBL/GenBank/DDBJ whole genome shotgun (WGS) entry which is preliminary data.</text>
</comment>
<keyword evidence="3" id="KW-1185">Reference proteome</keyword>
<reference evidence="2 3" key="1">
    <citation type="submission" date="2020-08" db="EMBL/GenBank/DDBJ databases">
        <authorList>
            <person name="Xu S."/>
            <person name="Li A."/>
        </authorList>
    </citation>
    <scope>NUCLEOTIDE SEQUENCE [LARGE SCALE GENOMIC DNA]</scope>
    <source>
        <strain evidence="2 3">119BY6-57</strain>
    </source>
</reference>
<gene>
    <name evidence="2" type="ORF">H4F98_01735</name>
</gene>
<dbReference type="SUPFAM" id="SSF54913">
    <property type="entry name" value="GlnB-like"/>
    <property type="match status" value="1"/>
</dbReference>